<dbReference type="InterPro" id="IPR003599">
    <property type="entry name" value="Ig_sub"/>
</dbReference>
<dbReference type="PANTHER" id="PTHR24100">
    <property type="entry name" value="BUTYROPHILIN"/>
    <property type="match status" value="1"/>
</dbReference>
<dbReference type="InterPro" id="IPR013783">
    <property type="entry name" value="Ig-like_fold"/>
</dbReference>
<dbReference type="PROSITE" id="PS50835">
    <property type="entry name" value="IG_LIKE"/>
    <property type="match status" value="1"/>
</dbReference>
<dbReference type="Ensembl" id="ENSNBRT00000031461.1">
    <property type="protein sequence ID" value="ENSNBRP00000030678.1"/>
    <property type="gene ID" value="ENSNBRG00000023330.1"/>
</dbReference>
<dbReference type="InterPro" id="IPR013106">
    <property type="entry name" value="Ig_V-set"/>
</dbReference>
<proteinExistence type="predicted"/>
<dbReference type="GO" id="GO:0016020">
    <property type="term" value="C:membrane"/>
    <property type="evidence" value="ECO:0007669"/>
    <property type="project" value="UniProtKB-SubCell"/>
</dbReference>
<evidence type="ECO:0000256" key="1">
    <source>
        <dbReference type="ARBA" id="ARBA00004370"/>
    </source>
</evidence>
<reference evidence="5" key="1">
    <citation type="submission" date="2025-08" db="UniProtKB">
        <authorList>
            <consortium name="Ensembl"/>
        </authorList>
    </citation>
    <scope>IDENTIFICATION</scope>
</reference>
<name>A0A3Q4I904_NEOBR</name>
<dbReference type="SUPFAM" id="SSF48726">
    <property type="entry name" value="Immunoglobulin"/>
    <property type="match status" value="1"/>
</dbReference>
<organism evidence="5 6">
    <name type="scientific">Neolamprologus brichardi</name>
    <name type="common">Fairy cichlid</name>
    <name type="synonym">Lamprologus brichardi</name>
    <dbReference type="NCBI Taxonomy" id="32507"/>
    <lineage>
        <taxon>Eukaryota</taxon>
        <taxon>Metazoa</taxon>
        <taxon>Chordata</taxon>
        <taxon>Craniata</taxon>
        <taxon>Vertebrata</taxon>
        <taxon>Euteleostomi</taxon>
        <taxon>Actinopterygii</taxon>
        <taxon>Neopterygii</taxon>
        <taxon>Teleostei</taxon>
        <taxon>Neoteleostei</taxon>
        <taxon>Acanthomorphata</taxon>
        <taxon>Ovalentaria</taxon>
        <taxon>Cichlomorphae</taxon>
        <taxon>Cichliformes</taxon>
        <taxon>Cichlidae</taxon>
        <taxon>African cichlids</taxon>
        <taxon>Pseudocrenilabrinae</taxon>
        <taxon>Lamprologini</taxon>
        <taxon>Neolamprologus</taxon>
    </lineage>
</organism>
<protein>
    <recommendedName>
        <fullName evidence="4">Ig-like domain-containing protein</fullName>
    </recommendedName>
</protein>
<dbReference type="Proteomes" id="UP000261580">
    <property type="component" value="Unassembled WGS sequence"/>
</dbReference>
<dbReference type="InterPro" id="IPR007110">
    <property type="entry name" value="Ig-like_dom"/>
</dbReference>
<keyword evidence="2" id="KW-0472">Membrane</keyword>
<dbReference type="SMART" id="SM00409">
    <property type="entry name" value="IG"/>
    <property type="match status" value="1"/>
</dbReference>
<dbReference type="AlphaFoldDB" id="A0A3Q4I904"/>
<dbReference type="InterPro" id="IPR036179">
    <property type="entry name" value="Ig-like_dom_sf"/>
</dbReference>
<evidence type="ECO:0000256" key="2">
    <source>
        <dbReference type="ARBA" id="ARBA00023136"/>
    </source>
</evidence>
<dbReference type="GeneTree" id="ENSGT01150000287071"/>
<comment type="subcellular location">
    <subcellularLocation>
        <location evidence="1">Membrane</location>
    </subcellularLocation>
</comment>
<keyword evidence="6" id="KW-1185">Reference proteome</keyword>
<evidence type="ECO:0000256" key="3">
    <source>
        <dbReference type="ARBA" id="ARBA00023319"/>
    </source>
</evidence>
<dbReference type="InterPro" id="IPR050504">
    <property type="entry name" value="IgSF_BTN/MOG"/>
</dbReference>
<sequence length="279" mass="31811">MNCSSVGSIRSLSWSVSPVSQCASGVKVLEGAEFVLLPCEFPTFEVKESTAVWSRYDLNPSTVHLRRREGDDLQNQNEQFSGRTSMNPDALETGELSLTLKKLQLSDSGSYTCIVHEFGVEVSQSRVELQVQRNPRLILVTSKSKRWADELNLPVCPSSCSTYASHLINIVMNSFLLLFCFQHNKITLHAQLSLSLCFPSKNLFSSLFACTQVYRCLQRCQPLFFKFLLLTPEKKAEFPPFNRPLNKFKLFKNLNKFPCQENRLHVFAVFYPLLQTHLL</sequence>
<evidence type="ECO:0000313" key="6">
    <source>
        <dbReference type="Proteomes" id="UP000261580"/>
    </source>
</evidence>
<accession>A0A3Q4I904</accession>
<evidence type="ECO:0000259" key="4">
    <source>
        <dbReference type="PROSITE" id="PS50835"/>
    </source>
</evidence>
<dbReference type="Gene3D" id="2.60.40.10">
    <property type="entry name" value="Immunoglobulins"/>
    <property type="match status" value="1"/>
</dbReference>
<dbReference type="Pfam" id="PF07686">
    <property type="entry name" value="V-set"/>
    <property type="match status" value="1"/>
</dbReference>
<keyword evidence="3" id="KW-0393">Immunoglobulin domain</keyword>
<feature type="domain" description="Ig-like" evidence="4">
    <location>
        <begin position="18"/>
        <end position="130"/>
    </location>
</feature>
<evidence type="ECO:0000313" key="5">
    <source>
        <dbReference type="Ensembl" id="ENSNBRP00000030678.1"/>
    </source>
</evidence>
<reference evidence="5" key="2">
    <citation type="submission" date="2025-09" db="UniProtKB">
        <authorList>
            <consortium name="Ensembl"/>
        </authorList>
    </citation>
    <scope>IDENTIFICATION</scope>
</reference>